<organism evidence="2 3">
    <name type="scientific">Marinobacter daqiaonensis</name>
    <dbReference type="NCBI Taxonomy" id="650891"/>
    <lineage>
        <taxon>Bacteria</taxon>
        <taxon>Pseudomonadati</taxon>
        <taxon>Pseudomonadota</taxon>
        <taxon>Gammaproteobacteria</taxon>
        <taxon>Pseudomonadales</taxon>
        <taxon>Marinobacteraceae</taxon>
        <taxon>Marinobacter</taxon>
    </lineage>
</organism>
<feature type="signal peptide" evidence="1">
    <location>
        <begin position="1"/>
        <end position="23"/>
    </location>
</feature>
<sequence>MPRLQVIVLLFVPVLLAPLQAQALQDPTRPPGRAVSQEPVREAKVYDLASILFGPDRRVAVIDGVPRREGESFDGARVQRIHPDRVELVVQGQLRLLRLAAPPRVRSSQ</sequence>
<dbReference type="RefSeq" id="WP_092016191.1">
    <property type="nucleotide sequence ID" value="NZ_FOYW01000004.1"/>
</dbReference>
<keyword evidence="3" id="KW-1185">Reference proteome</keyword>
<keyword evidence="1" id="KW-0732">Signal</keyword>
<dbReference type="Proteomes" id="UP000198644">
    <property type="component" value="Unassembled WGS sequence"/>
</dbReference>
<evidence type="ECO:0000313" key="3">
    <source>
        <dbReference type="Proteomes" id="UP000198644"/>
    </source>
</evidence>
<proteinExistence type="predicted"/>
<dbReference type="OrthoDB" id="6370927at2"/>
<reference evidence="2 3" key="1">
    <citation type="submission" date="2016-10" db="EMBL/GenBank/DDBJ databases">
        <authorList>
            <person name="de Groot N.N."/>
        </authorList>
    </citation>
    <scope>NUCLEOTIDE SEQUENCE [LARGE SCALE GENOMIC DNA]</scope>
    <source>
        <strain evidence="2 3">CGMCC 1.9167</strain>
    </source>
</reference>
<gene>
    <name evidence="2" type="ORF">SAMN05216203_3449</name>
</gene>
<dbReference type="EMBL" id="FOYW01000004">
    <property type="protein sequence ID" value="SFR84947.1"/>
    <property type="molecule type" value="Genomic_DNA"/>
</dbReference>
<accession>A0A1I6K191</accession>
<name>A0A1I6K191_9GAMM</name>
<dbReference type="AlphaFoldDB" id="A0A1I6K191"/>
<dbReference type="STRING" id="650891.SAMN05216203_3449"/>
<evidence type="ECO:0000313" key="2">
    <source>
        <dbReference type="EMBL" id="SFR84947.1"/>
    </source>
</evidence>
<feature type="chain" id="PRO_5011453839" evidence="1">
    <location>
        <begin position="24"/>
        <end position="109"/>
    </location>
</feature>
<protein>
    <submittedName>
        <fullName evidence="2">MSHA biogenesis protein MshK</fullName>
    </submittedName>
</protein>
<evidence type="ECO:0000256" key="1">
    <source>
        <dbReference type="SAM" id="SignalP"/>
    </source>
</evidence>